<organism evidence="3 4">
    <name type="scientific">Liparis tanakae</name>
    <name type="common">Tanaka's snailfish</name>
    <dbReference type="NCBI Taxonomy" id="230148"/>
    <lineage>
        <taxon>Eukaryota</taxon>
        <taxon>Metazoa</taxon>
        <taxon>Chordata</taxon>
        <taxon>Craniata</taxon>
        <taxon>Vertebrata</taxon>
        <taxon>Euteleostomi</taxon>
        <taxon>Actinopterygii</taxon>
        <taxon>Neopterygii</taxon>
        <taxon>Teleostei</taxon>
        <taxon>Neoteleostei</taxon>
        <taxon>Acanthomorphata</taxon>
        <taxon>Eupercaria</taxon>
        <taxon>Perciformes</taxon>
        <taxon>Cottioidei</taxon>
        <taxon>Cottales</taxon>
        <taxon>Liparidae</taxon>
        <taxon>Liparis</taxon>
    </lineage>
</organism>
<feature type="compositionally biased region" description="Low complexity" evidence="1">
    <location>
        <begin position="26"/>
        <end position="37"/>
    </location>
</feature>
<keyword evidence="4" id="KW-1185">Reference proteome</keyword>
<evidence type="ECO:0000313" key="4">
    <source>
        <dbReference type="Proteomes" id="UP000314294"/>
    </source>
</evidence>
<comment type="caution">
    <text evidence="3">The sequence shown here is derived from an EMBL/GenBank/DDBJ whole genome shotgun (WGS) entry which is preliminary data.</text>
</comment>
<feature type="region of interest" description="Disordered" evidence="1">
    <location>
        <begin position="1"/>
        <end position="37"/>
    </location>
</feature>
<gene>
    <name evidence="3" type="ORF">EYF80_035376</name>
</gene>
<keyword evidence="2" id="KW-0472">Membrane</keyword>
<evidence type="ECO:0000313" key="3">
    <source>
        <dbReference type="EMBL" id="TNN54407.1"/>
    </source>
</evidence>
<dbReference type="Proteomes" id="UP000314294">
    <property type="component" value="Unassembled WGS sequence"/>
</dbReference>
<evidence type="ECO:0000256" key="2">
    <source>
        <dbReference type="SAM" id="Phobius"/>
    </source>
</evidence>
<proteinExistence type="predicted"/>
<dbReference type="AlphaFoldDB" id="A0A4Z2GLI9"/>
<feature type="compositionally biased region" description="Polar residues" evidence="1">
    <location>
        <begin position="1"/>
        <end position="11"/>
    </location>
</feature>
<dbReference type="EMBL" id="SRLO01000485">
    <property type="protein sequence ID" value="TNN54407.1"/>
    <property type="molecule type" value="Genomic_DNA"/>
</dbReference>
<feature type="region of interest" description="Disordered" evidence="1">
    <location>
        <begin position="66"/>
        <end position="90"/>
    </location>
</feature>
<keyword evidence="2" id="KW-1133">Transmembrane helix</keyword>
<sequence>MSPLRSIQQQTEHGDHGGIREQSWYTGTPGSTRGGRPLMMSAAFSAIMMVGAFRLPLTMLGMMEASTTRSRSIPRTRTLESTTAVGSDGEPILQVQEGW</sequence>
<feature type="compositionally biased region" description="Low complexity" evidence="1">
    <location>
        <begin position="66"/>
        <end position="76"/>
    </location>
</feature>
<reference evidence="3 4" key="1">
    <citation type="submission" date="2019-03" db="EMBL/GenBank/DDBJ databases">
        <title>First draft genome of Liparis tanakae, snailfish: a comprehensive survey of snailfish specific genes.</title>
        <authorList>
            <person name="Kim W."/>
            <person name="Song I."/>
            <person name="Jeong J.-H."/>
            <person name="Kim D."/>
            <person name="Kim S."/>
            <person name="Ryu S."/>
            <person name="Song J.Y."/>
            <person name="Lee S.K."/>
        </authorList>
    </citation>
    <scope>NUCLEOTIDE SEQUENCE [LARGE SCALE GENOMIC DNA]</scope>
    <source>
        <tissue evidence="3">Muscle</tissue>
    </source>
</reference>
<keyword evidence="2" id="KW-0812">Transmembrane</keyword>
<protein>
    <submittedName>
        <fullName evidence="3">Uncharacterized protein</fullName>
    </submittedName>
</protein>
<accession>A0A4Z2GLI9</accession>
<name>A0A4Z2GLI9_9TELE</name>
<evidence type="ECO:0000256" key="1">
    <source>
        <dbReference type="SAM" id="MobiDB-lite"/>
    </source>
</evidence>
<feature type="transmembrane region" description="Helical" evidence="2">
    <location>
        <begin position="38"/>
        <end position="57"/>
    </location>
</feature>